<dbReference type="AlphaFoldDB" id="A0A0P7DT95"/>
<keyword evidence="1" id="KW-0472">Membrane</keyword>
<accession>A0A0P7DT95</accession>
<proteinExistence type="predicted"/>
<dbReference type="PATRIC" id="fig|570156.3.peg.2310"/>
<feature type="transmembrane region" description="Helical" evidence="1">
    <location>
        <begin position="12"/>
        <end position="33"/>
    </location>
</feature>
<keyword evidence="1" id="KW-1133">Transmembrane helix</keyword>
<reference evidence="2 3" key="1">
    <citation type="submission" date="2015-09" db="EMBL/GenBank/DDBJ databases">
        <title>Draft Genome Sequence of Pseudoalteromonas lipolytica UCD-48B.</title>
        <authorList>
            <person name="Krusor M."/>
            <person name="Coil D.A."/>
            <person name="Lang J.M."/>
            <person name="Eisen J.A."/>
            <person name="Alexiev A."/>
        </authorList>
    </citation>
    <scope>NUCLEOTIDE SEQUENCE [LARGE SCALE GENOMIC DNA]</scope>
    <source>
        <strain evidence="2 3">UCD-48B</strain>
    </source>
</reference>
<evidence type="ECO:0000313" key="3">
    <source>
        <dbReference type="Proteomes" id="UP000050378"/>
    </source>
</evidence>
<evidence type="ECO:0000313" key="2">
    <source>
        <dbReference type="EMBL" id="KPM84551.1"/>
    </source>
</evidence>
<gene>
    <name evidence="2" type="ORF">AOG27_06585</name>
</gene>
<sequence length="78" mass="8993">MSRANSLYLVKQLLIILTLLYTINFICNEYLAWNSFIDCQNKCQTLGLNKGKIQKTVFSDDVTLCRCLDDSAYYVVLD</sequence>
<name>A0A0P7DT95_9GAMM</name>
<organism evidence="2 3">
    <name type="scientific">Pseudoalteromonas lipolytica</name>
    <dbReference type="NCBI Taxonomy" id="570156"/>
    <lineage>
        <taxon>Bacteria</taxon>
        <taxon>Pseudomonadati</taxon>
        <taxon>Pseudomonadota</taxon>
        <taxon>Gammaproteobacteria</taxon>
        <taxon>Alteromonadales</taxon>
        <taxon>Pseudoalteromonadaceae</taxon>
        <taxon>Pseudoalteromonas</taxon>
    </lineage>
</organism>
<evidence type="ECO:0000256" key="1">
    <source>
        <dbReference type="SAM" id="Phobius"/>
    </source>
</evidence>
<keyword evidence="1" id="KW-0812">Transmembrane</keyword>
<dbReference type="Proteomes" id="UP000050378">
    <property type="component" value="Unassembled WGS sequence"/>
</dbReference>
<protein>
    <submittedName>
        <fullName evidence="2">Uncharacterized protein</fullName>
    </submittedName>
</protein>
<dbReference type="STRING" id="570156.AOG27_06585"/>
<comment type="caution">
    <text evidence="2">The sequence shown here is derived from an EMBL/GenBank/DDBJ whole genome shotgun (WGS) entry which is preliminary data.</text>
</comment>
<dbReference type="EMBL" id="LJTC01000003">
    <property type="protein sequence ID" value="KPM84551.1"/>
    <property type="molecule type" value="Genomic_DNA"/>
</dbReference>